<evidence type="ECO:0000313" key="2">
    <source>
        <dbReference type="Proteomes" id="UP000273001"/>
    </source>
</evidence>
<dbReference type="EMBL" id="CP032514">
    <property type="protein sequence ID" value="AYD90163.1"/>
    <property type="molecule type" value="Genomic_DNA"/>
</dbReference>
<name>A0ABM6Z5B6_9ACTO</name>
<accession>A0ABM6Z5B6</accession>
<keyword evidence="2" id="KW-1185">Reference proteome</keyword>
<dbReference type="Proteomes" id="UP000273001">
    <property type="component" value="Chromosome"/>
</dbReference>
<evidence type="ECO:0000313" key="1">
    <source>
        <dbReference type="EMBL" id="AYD90163.1"/>
    </source>
</evidence>
<sequence>MAQGLDDASLDLAATAGAELEISFEAASLDLCRLSPQGLWEEIRSFSFGTSTDLSPLPQFHQHV</sequence>
<organism evidence="1 2">
    <name type="scientific">Actinomyces lilanjuaniae</name>
    <dbReference type="NCBI Taxonomy" id="2321394"/>
    <lineage>
        <taxon>Bacteria</taxon>
        <taxon>Bacillati</taxon>
        <taxon>Actinomycetota</taxon>
        <taxon>Actinomycetes</taxon>
        <taxon>Actinomycetales</taxon>
        <taxon>Actinomycetaceae</taxon>
        <taxon>Actinomyces</taxon>
    </lineage>
</organism>
<proteinExistence type="predicted"/>
<reference evidence="1 2" key="1">
    <citation type="submission" date="2018-09" db="EMBL/GenBank/DDBJ databases">
        <authorList>
            <person name="Li J."/>
        </authorList>
    </citation>
    <scope>NUCLEOTIDE SEQUENCE [LARGE SCALE GENOMIC DNA]</scope>
    <source>
        <strain evidence="1 2">2129</strain>
    </source>
</reference>
<dbReference type="RefSeq" id="WP_120204895.1">
    <property type="nucleotide sequence ID" value="NZ_CP032514.1"/>
</dbReference>
<protein>
    <submittedName>
        <fullName evidence="1">Uncharacterized protein</fullName>
    </submittedName>
</protein>
<gene>
    <name evidence="1" type="ORF">D5R93_09410</name>
</gene>